<dbReference type="InterPro" id="IPR036365">
    <property type="entry name" value="PGBD-like_sf"/>
</dbReference>
<dbReference type="Gene3D" id="1.10.101.10">
    <property type="entry name" value="PGBD-like superfamily/PGBD"/>
    <property type="match status" value="2"/>
</dbReference>
<dbReference type="CDD" id="cd08547">
    <property type="entry name" value="Type_II_cohesin"/>
    <property type="match status" value="1"/>
</dbReference>
<dbReference type="SUPFAM" id="SSF49384">
    <property type="entry name" value="Carbohydrate-binding domain"/>
    <property type="match status" value="1"/>
</dbReference>
<dbReference type="InterPro" id="IPR008965">
    <property type="entry name" value="CBM2/CBM3_carb-bd_dom_sf"/>
</dbReference>
<accession>A0A2M8KXP8</accession>
<organism evidence="3 4">
    <name type="scientific">Candidatus Ryanbacteria bacterium CG10_big_fil_rev_8_21_14_0_10_43_42</name>
    <dbReference type="NCBI Taxonomy" id="1974864"/>
    <lineage>
        <taxon>Bacteria</taxon>
        <taxon>Candidatus Ryaniibacteriota</taxon>
    </lineage>
</organism>
<dbReference type="AlphaFoldDB" id="A0A2M8KXP8"/>
<feature type="compositionally biased region" description="Gly residues" evidence="1">
    <location>
        <begin position="187"/>
        <end position="201"/>
    </location>
</feature>
<dbReference type="Gene3D" id="2.60.40.680">
    <property type="match status" value="1"/>
</dbReference>
<evidence type="ECO:0000256" key="1">
    <source>
        <dbReference type="SAM" id="MobiDB-lite"/>
    </source>
</evidence>
<dbReference type="InterPro" id="IPR013783">
    <property type="entry name" value="Ig-like_fold"/>
</dbReference>
<dbReference type="Pfam" id="PF01471">
    <property type="entry name" value="PG_binding_1"/>
    <property type="match status" value="2"/>
</dbReference>
<gene>
    <name evidence="3" type="ORF">COU90_02310</name>
</gene>
<dbReference type="GO" id="GO:0030246">
    <property type="term" value="F:carbohydrate binding"/>
    <property type="evidence" value="ECO:0007669"/>
    <property type="project" value="InterPro"/>
</dbReference>
<dbReference type="InterPro" id="IPR002477">
    <property type="entry name" value="Peptidoglycan-bd-like"/>
</dbReference>
<comment type="caution">
    <text evidence="3">The sequence shown here is derived from an EMBL/GenBank/DDBJ whole genome shotgun (WGS) entry which is preliminary data.</text>
</comment>
<dbReference type="InterPro" id="IPR036116">
    <property type="entry name" value="FN3_sf"/>
</dbReference>
<name>A0A2M8KXP8_9BACT</name>
<dbReference type="Proteomes" id="UP000229098">
    <property type="component" value="Unassembled WGS sequence"/>
</dbReference>
<evidence type="ECO:0000259" key="2">
    <source>
        <dbReference type="SMART" id="SM00060"/>
    </source>
</evidence>
<protein>
    <recommendedName>
        <fullName evidence="2">Fibronectin type-III domain-containing protein</fullName>
    </recommendedName>
</protein>
<dbReference type="InterPro" id="IPR036366">
    <property type="entry name" value="PGBDSf"/>
</dbReference>
<evidence type="ECO:0000313" key="3">
    <source>
        <dbReference type="EMBL" id="PJE64652.1"/>
    </source>
</evidence>
<dbReference type="SUPFAM" id="SSF49265">
    <property type="entry name" value="Fibronectin type III"/>
    <property type="match status" value="1"/>
</dbReference>
<dbReference type="InterPro" id="IPR003961">
    <property type="entry name" value="FN3_dom"/>
</dbReference>
<feature type="domain" description="Fibronectin type-III" evidence="2">
    <location>
        <begin position="206"/>
        <end position="288"/>
    </location>
</feature>
<sequence>MQKITLMKRNIGQISMAVIAIAVFPFIAGAATLSITPSSGSYTVDDTFTATIYLDTNGIGVDGVDFRYLRYDPALLELVDIDMTQSGTQITAGSLMSNTVQNIADTQAGIIDFSQLTAGGSKFTSSGAEVLATAKFIVKNAGTASLFFNFTPGVSDDTNVVSNVVDVLTSATGATYSLSAKSQSGGSSNGGGSGGGGGGSGGFTPVLPPANFIAYGGPDQVVLTWKNPTDVSFVRVRVIRNENAPPSSIDDGTIIYEGTDEEFTDTNLIPGTAYYYAIYSLDYALRTSDIRHSGTGATRLGDLSEDQIIKKITEEKTKNVIVAAPSGNTFQFSYRFTLPLQLDSVGEEVKQLQIFLNKIGFTITSTGPGSPGNETSYFGVLTRDAVARFQERYLSGIPSGDRGLVGPSTRAKLNELVEDQILVPLPPVISAEGYSFTRDLTIGSRGEDVLQLQKFLNTNGFTVSVTGPGAPGSETDYFGSLTNAAVARFQEAYTTQILLPVGLSKGTGYFGPSTRKQIHALVGSGGVPQPQQSSNSLQQQIDQLRAQAEALLKQLGTIE</sequence>
<dbReference type="Gene3D" id="2.60.40.10">
    <property type="entry name" value="Immunoglobulins"/>
    <property type="match status" value="1"/>
</dbReference>
<evidence type="ECO:0000313" key="4">
    <source>
        <dbReference type="Proteomes" id="UP000229098"/>
    </source>
</evidence>
<reference evidence="4" key="1">
    <citation type="submission" date="2017-09" db="EMBL/GenBank/DDBJ databases">
        <title>Depth-based differentiation of microbial function through sediment-hosted aquifers and enrichment of novel symbionts in the deep terrestrial subsurface.</title>
        <authorList>
            <person name="Probst A.J."/>
            <person name="Ladd B."/>
            <person name="Jarett J.K."/>
            <person name="Geller-Mcgrath D.E."/>
            <person name="Sieber C.M.K."/>
            <person name="Emerson J.B."/>
            <person name="Anantharaman K."/>
            <person name="Thomas B.C."/>
            <person name="Malmstrom R."/>
            <person name="Stieglmeier M."/>
            <person name="Klingl A."/>
            <person name="Woyke T."/>
            <person name="Ryan C.M."/>
            <person name="Banfield J.F."/>
        </authorList>
    </citation>
    <scope>NUCLEOTIDE SEQUENCE [LARGE SCALE GENOMIC DNA]</scope>
</reference>
<dbReference type="SMART" id="SM00060">
    <property type="entry name" value="FN3"/>
    <property type="match status" value="1"/>
</dbReference>
<proteinExistence type="predicted"/>
<feature type="region of interest" description="Disordered" evidence="1">
    <location>
        <begin position="179"/>
        <end position="201"/>
    </location>
</feature>
<dbReference type="SUPFAM" id="SSF47090">
    <property type="entry name" value="PGBD-like"/>
    <property type="match status" value="2"/>
</dbReference>
<dbReference type="EMBL" id="PFEF01000005">
    <property type="protein sequence ID" value="PJE64652.1"/>
    <property type="molecule type" value="Genomic_DNA"/>
</dbReference>